<keyword evidence="1" id="KW-0472">Membrane</keyword>
<comment type="caution">
    <text evidence="2">The sequence shown here is derived from an EMBL/GenBank/DDBJ whole genome shotgun (WGS) entry which is preliminary data.</text>
</comment>
<gene>
    <name evidence="2" type="ORF">NW766_010420</name>
</gene>
<organism evidence="2 3">
    <name type="scientific">Fusarium irregulare</name>
    <dbReference type="NCBI Taxonomy" id="2494466"/>
    <lineage>
        <taxon>Eukaryota</taxon>
        <taxon>Fungi</taxon>
        <taxon>Dikarya</taxon>
        <taxon>Ascomycota</taxon>
        <taxon>Pezizomycotina</taxon>
        <taxon>Sordariomycetes</taxon>
        <taxon>Hypocreomycetidae</taxon>
        <taxon>Hypocreales</taxon>
        <taxon>Nectriaceae</taxon>
        <taxon>Fusarium</taxon>
        <taxon>Fusarium incarnatum-equiseti species complex</taxon>
    </lineage>
</organism>
<accession>A0A9W8U4Z4</accession>
<evidence type="ECO:0000313" key="2">
    <source>
        <dbReference type="EMBL" id="KAJ4006343.1"/>
    </source>
</evidence>
<reference evidence="2" key="1">
    <citation type="submission" date="2022-10" db="EMBL/GenBank/DDBJ databases">
        <title>Fusarium specimens isolated from Avocado Roots.</title>
        <authorList>
            <person name="Stajich J."/>
            <person name="Roper C."/>
            <person name="Heimlech-Rivalta G."/>
        </authorList>
    </citation>
    <scope>NUCLEOTIDE SEQUENCE</scope>
    <source>
        <strain evidence="2">CF00143</strain>
    </source>
</reference>
<keyword evidence="1" id="KW-1133">Transmembrane helix</keyword>
<proteinExistence type="predicted"/>
<keyword evidence="1" id="KW-0812">Transmembrane</keyword>
<dbReference type="Proteomes" id="UP001152130">
    <property type="component" value="Unassembled WGS sequence"/>
</dbReference>
<dbReference type="OrthoDB" id="10383243at2759"/>
<sequence length="159" mass="17671">MRGILVDVYECAHCGIITQPIILADPLSDDVCPGMFLLFKYHPGDCKMCPISPNSDISLDLLTDIESLFDLEPLADLDSLDGLEYLFNFEFVDDSEPLDDFDSPGDTESVGGLEFLLDFDSLDSVSLEYLQYHVALGLCFVLGLVLISTRLMLFSIFLI</sequence>
<evidence type="ECO:0000313" key="3">
    <source>
        <dbReference type="Proteomes" id="UP001152130"/>
    </source>
</evidence>
<dbReference type="EMBL" id="JAPDHF010000019">
    <property type="protein sequence ID" value="KAJ4006343.1"/>
    <property type="molecule type" value="Genomic_DNA"/>
</dbReference>
<name>A0A9W8U4Z4_9HYPO</name>
<keyword evidence="3" id="KW-1185">Reference proteome</keyword>
<protein>
    <submittedName>
        <fullName evidence="2">Uncharacterized protein</fullName>
    </submittedName>
</protein>
<feature type="transmembrane region" description="Helical" evidence="1">
    <location>
        <begin position="132"/>
        <end position="158"/>
    </location>
</feature>
<dbReference type="AlphaFoldDB" id="A0A9W8U4Z4"/>
<evidence type="ECO:0000256" key="1">
    <source>
        <dbReference type="SAM" id="Phobius"/>
    </source>
</evidence>